<organism evidence="4 5">
    <name type="scientific">Ferrimonas marina</name>
    <dbReference type="NCBI Taxonomy" id="299255"/>
    <lineage>
        <taxon>Bacteria</taxon>
        <taxon>Pseudomonadati</taxon>
        <taxon>Pseudomonadota</taxon>
        <taxon>Gammaproteobacteria</taxon>
        <taxon>Alteromonadales</taxon>
        <taxon>Ferrimonadaceae</taxon>
        <taxon>Ferrimonas</taxon>
    </lineage>
</organism>
<accession>A0A1M5TK94</accession>
<feature type="region of interest" description="Disordered" evidence="2">
    <location>
        <begin position="284"/>
        <end position="317"/>
    </location>
</feature>
<evidence type="ECO:0000256" key="1">
    <source>
        <dbReference type="SAM" id="Coils"/>
    </source>
</evidence>
<dbReference type="STRING" id="299255.SAMN02745129_2166"/>
<feature type="coiled-coil region" evidence="1">
    <location>
        <begin position="160"/>
        <end position="194"/>
    </location>
</feature>
<evidence type="ECO:0000256" key="2">
    <source>
        <dbReference type="SAM" id="MobiDB-lite"/>
    </source>
</evidence>
<name>A0A1M5TK94_9GAMM</name>
<protein>
    <submittedName>
        <fullName evidence="4">Uncharacterized protein</fullName>
    </submittedName>
</protein>
<dbReference type="RefSeq" id="WP_067665659.1">
    <property type="nucleotide sequence ID" value="NZ_FQXG01000003.1"/>
</dbReference>
<keyword evidence="1" id="KW-0175">Coiled coil</keyword>
<reference evidence="5" key="1">
    <citation type="submission" date="2016-11" db="EMBL/GenBank/DDBJ databases">
        <authorList>
            <person name="Varghese N."/>
            <person name="Submissions S."/>
        </authorList>
    </citation>
    <scope>NUCLEOTIDE SEQUENCE [LARGE SCALE GENOMIC DNA]</scope>
    <source>
        <strain evidence="5">DSM 16917</strain>
    </source>
</reference>
<evidence type="ECO:0000256" key="3">
    <source>
        <dbReference type="SAM" id="SignalP"/>
    </source>
</evidence>
<sequence>MKKLNKRSGVVLAVALAGFSGGTIAAEEGIAALAGHEGDAPSQVTEMATEMATLVSRPKVEIMPETVADMDEAAQRAKSQSDMKGELSNLKLQVLLEKERAELKKLEEAAKTSFYTEQLSKMEQFYEDHVDGLVVAHETAMNELIGDYETQLQEVRNNWAINLQEQVAGLNFQIEMLRKEKAGLSDQIALLEEQIKAQAPTHEALKLVFFTKYMTVNGEAKAEFFYRGMKFEFPGSGTLPDGLRVTVTSKREALVEHTESGLSRVAPRVPLDFAIAETNRVLYPNTEEEGKDEGDDFLNPPLTSSAPTTGGIAPPAY</sequence>
<keyword evidence="5" id="KW-1185">Reference proteome</keyword>
<feature type="compositionally biased region" description="Acidic residues" evidence="2">
    <location>
        <begin position="286"/>
        <end position="296"/>
    </location>
</feature>
<evidence type="ECO:0000313" key="4">
    <source>
        <dbReference type="EMBL" id="SHH50763.1"/>
    </source>
</evidence>
<dbReference type="EMBL" id="FQXG01000003">
    <property type="protein sequence ID" value="SHH50763.1"/>
    <property type="molecule type" value="Genomic_DNA"/>
</dbReference>
<keyword evidence="3" id="KW-0732">Signal</keyword>
<feature type="signal peptide" evidence="3">
    <location>
        <begin position="1"/>
        <end position="25"/>
    </location>
</feature>
<dbReference type="AlphaFoldDB" id="A0A1M5TK94"/>
<gene>
    <name evidence="4" type="ORF">SAMN02745129_2166</name>
</gene>
<dbReference type="Proteomes" id="UP000184268">
    <property type="component" value="Unassembled WGS sequence"/>
</dbReference>
<evidence type="ECO:0000313" key="5">
    <source>
        <dbReference type="Proteomes" id="UP000184268"/>
    </source>
</evidence>
<proteinExistence type="predicted"/>
<feature type="chain" id="PRO_5009913974" evidence="3">
    <location>
        <begin position="26"/>
        <end position="317"/>
    </location>
</feature>